<dbReference type="PANTHER" id="PTHR11552">
    <property type="entry name" value="GLUCOSE-METHANOL-CHOLINE GMC OXIDOREDUCTASE"/>
    <property type="match status" value="1"/>
</dbReference>
<evidence type="ECO:0000256" key="5">
    <source>
        <dbReference type="PIRSR" id="PIRSR000137-2"/>
    </source>
</evidence>
<feature type="binding site" evidence="5">
    <location>
        <position position="429"/>
    </location>
    <ligand>
        <name>substrate</name>
    </ligand>
</feature>
<dbReference type="Pfam" id="PF00732">
    <property type="entry name" value="GMC_oxred_N"/>
    <property type="match status" value="1"/>
</dbReference>
<dbReference type="SUPFAM" id="SSF51905">
    <property type="entry name" value="FAD/NAD(P)-binding domain"/>
    <property type="match status" value="1"/>
</dbReference>
<gene>
    <name evidence="8" type="ORF">PHLCEN_2v13688</name>
</gene>
<dbReference type="InterPro" id="IPR007867">
    <property type="entry name" value="GMC_OxRtase_C"/>
</dbReference>
<dbReference type="GO" id="GO:0050660">
    <property type="term" value="F:flavin adenine dinucleotide binding"/>
    <property type="evidence" value="ECO:0007669"/>
    <property type="project" value="InterPro"/>
</dbReference>
<evidence type="ECO:0000259" key="7">
    <source>
        <dbReference type="PROSITE" id="PS00624"/>
    </source>
</evidence>
<evidence type="ECO:0000313" key="8">
    <source>
        <dbReference type="EMBL" id="PSR70437.1"/>
    </source>
</evidence>
<dbReference type="PANTHER" id="PTHR11552:SF147">
    <property type="entry name" value="CHOLINE DEHYDROGENASE, MITOCHONDRIAL"/>
    <property type="match status" value="1"/>
</dbReference>
<comment type="cofactor">
    <cofactor evidence="1 5">
        <name>FAD</name>
        <dbReference type="ChEBI" id="CHEBI:57692"/>
    </cofactor>
</comment>
<feature type="domain" description="Glucose-methanol-choline oxidoreductase N-terminal" evidence="7">
    <location>
        <begin position="203"/>
        <end position="217"/>
    </location>
</feature>
<feature type="signal peptide" evidence="6">
    <location>
        <begin position="1"/>
        <end position="21"/>
    </location>
</feature>
<evidence type="ECO:0000256" key="1">
    <source>
        <dbReference type="ARBA" id="ARBA00001974"/>
    </source>
</evidence>
<dbReference type="EMBL" id="MLYV02001351">
    <property type="protein sequence ID" value="PSR70437.1"/>
    <property type="molecule type" value="Genomic_DNA"/>
</dbReference>
<dbReference type="InterPro" id="IPR012132">
    <property type="entry name" value="GMC_OxRdtase"/>
</dbReference>
<feature type="binding site" evidence="5">
    <location>
        <position position="158"/>
    </location>
    <ligand>
        <name>FAD</name>
        <dbReference type="ChEBI" id="CHEBI:57692"/>
    </ligand>
</feature>
<reference evidence="8 9" key="1">
    <citation type="submission" date="2018-02" db="EMBL/GenBank/DDBJ databases">
        <title>Genome sequence of the basidiomycete white-rot fungus Phlebia centrifuga.</title>
        <authorList>
            <person name="Granchi Z."/>
            <person name="Peng M."/>
            <person name="de Vries R.P."/>
            <person name="Hilden K."/>
            <person name="Makela M.R."/>
            <person name="Grigoriev I."/>
            <person name="Riley R."/>
        </authorList>
    </citation>
    <scope>NUCLEOTIDE SEQUENCE [LARGE SCALE GENOMIC DNA]</scope>
    <source>
        <strain evidence="8 9">FBCC195</strain>
    </source>
</reference>
<dbReference type="InterPro" id="IPR036188">
    <property type="entry name" value="FAD/NAD-bd_sf"/>
</dbReference>
<comment type="caution">
    <text evidence="8">The sequence shown here is derived from an EMBL/GenBank/DDBJ whole genome shotgun (WGS) entry which is preliminary data.</text>
</comment>
<accession>A0A2R6NDK1</accession>
<dbReference type="PROSITE" id="PS00624">
    <property type="entry name" value="GMC_OXRED_2"/>
    <property type="match status" value="1"/>
</dbReference>
<keyword evidence="3" id="KW-0285">Flavoprotein</keyword>
<dbReference type="SUPFAM" id="SSF54373">
    <property type="entry name" value="FAD-linked reductases, C-terminal domain"/>
    <property type="match status" value="1"/>
</dbReference>
<comment type="similarity">
    <text evidence="2">Belongs to the GMC oxidoreductase family.</text>
</comment>
<dbReference type="InterPro" id="IPR000172">
    <property type="entry name" value="GMC_OxRdtase_N"/>
</dbReference>
<dbReference type="Proteomes" id="UP000186601">
    <property type="component" value="Unassembled WGS sequence"/>
</dbReference>
<evidence type="ECO:0000256" key="3">
    <source>
        <dbReference type="ARBA" id="ARBA00022630"/>
    </source>
</evidence>
<dbReference type="AlphaFoldDB" id="A0A2R6NDK1"/>
<evidence type="ECO:0000256" key="2">
    <source>
        <dbReference type="ARBA" id="ARBA00010790"/>
    </source>
</evidence>
<feature type="chain" id="PRO_5015307074" description="Glucose-methanol-choline oxidoreductase N-terminal domain-containing protein" evidence="6">
    <location>
        <begin position="22"/>
        <end position="485"/>
    </location>
</feature>
<dbReference type="OrthoDB" id="269227at2759"/>
<dbReference type="STRING" id="98765.A0A2R6NDK1"/>
<keyword evidence="4 5" id="KW-0274">FAD</keyword>
<dbReference type="Pfam" id="PF05199">
    <property type="entry name" value="GMC_oxred_C"/>
    <property type="match status" value="1"/>
</dbReference>
<organism evidence="8 9">
    <name type="scientific">Hermanssonia centrifuga</name>
    <dbReference type="NCBI Taxonomy" id="98765"/>
    <lineage>
        <taxon>Eukaryota</taxon>
        <taxon>Fungi</taxon>
        <taxon>Dikarya</taxon>
        <taxon>Basidiomycota</taxon>
        <taxon>Agaricomycotina</taxon>
        <taxon>Agaricomycetes</taxon>
        <taxon>Polyporales</taxon>
        <taxon>Meruliaceae</taxon>
        <taxon>Hermanssonia</taxon>
    </lineage>
</organism>
<keyword evidence="6" id="KW-0732">Signal</keyword>
<dbReference type="PIRSF" id="PIRSF000137">
    <property type="entry name" value="Alcohol_oxidase"/>
    <property type="match status" value="1"/>
</dbReference>
<evidence type="ECO:0000256" key="4">
    <source>
        <dbReference type="ARBA" id="ARBA00022827"/>
    </source>
</evidence>
<proteinExistence type="inferred from homology"/>
<evidence type="ECO:0000256" key="6">
    <source>
        <dbReference type="SAM" id="SignalP"/>
    </source>
</evidence>
<name>A0A2R6NDK1_9APHY</name>
<sequence length="485" mass="52281">MSLLWHLRLTLVAVFLGRVDANLLSSPAELTKYIYDFVIVGAGTAGSVLANRLTEDPNISVLVVEAGGSDEGVVGLECPFLAPTLPGTEADWNYTTVVQGGLGGRSIGYPRGHVLGGSSSISYMQTSIGKGQRSSSATAYLHPVQQRSNLDILIATHVTKIIPSSSSNSGHANLVFDAVEVAQSTLGKHYQIHATKEVILSAGTIGTPQILLLSGIGPKAAVDKLGIPSLVDLPDVGQHLADHPFLTVYYHVNTTKTYDDILRNSTLFNDELEKWIKSHRGPLTIPAGNTQIFLKLPAESSAYKQYGDPSSGPNAANLHIVWGDEFGSITTIPQPPTGHFITAFTAVFSPLSRGSVSLQSVDPFIQPLIDPRVYTNGYDIEAMVQAIKEIQDNTRSMIWDGFVIGLYGLEDGMTDEELATYARKNSITYDHPVGTARMSPLAADWGVVDPKLLVKKTLGLRVVDASVFCILLLNAQQTWSKRPMD</sequence>
<dbReference type="Gene3D" id="3.30.560.10">
    <property type="entry name" value="Glucose Oxidase, domain 3"/>
    <property type="match status" value="2"/>
</dbReference>
<evidence type="ECO:0000313" key="9">
    <source>
        <dbReference type="Proteomes" id="UP000186601"/>
    </source>
</evidence>
<dbReference type="GO" id="GO:0016614">
    <property type="term" value="F:oxidoreductase activity, acting on CH-OH group of donors"/>
    <property type="evidence" value="ECO:0007669"/>
    <property type="project" value="InterPro"/>
</dbReference>
<keyword evidence="9" id="KW-1185">Reference proteome</keyword>
<protein>
    <recommendedName>
        <fullName evidence="7">Glucose-methanol-choline oxidoreductase N-terminal domain-containing protein</fullName>
    </recommendedName>
</protein>
<feature type="binding site" evidence="5">
    <location>
        <position position="114"/>
    </location>
    <ligand>
        <name>FAD</name>
        <dbReference type="ChEBI" id="CHEBI:57692"/>
    </ligand>
</feature>
<dbReference type="Gene3D" id="3.50.50.60">
    <property type="entry name" value="FAD/NAD(P)-binding domain"/>
    <property type="match status" value="2"/>
</dbReference>